<protein>
    <recommendedName>
        <fullName evidence="1">Segregation and condensation protein A</fullName>
    </recommendedName>
</protein>
<dbReference type="PANTHER" id="PTHR33969:SF2">
    <property type="entry name" value="SEGREGATION AND CONDENSATION PROTEIN A"/>
    <property type="match status" value="1"/>
</dbReference>
<dbReference type="PANTHER" id="PTHR33969">
    <property type="entry name" value="SEGREGATION AND CONDENSATION PROTEIN A"/>
    <property type="match status" value="1"/>
</dbReference>
<evidence type="ECO:0000256" key="1">
    <source>
        <dbReference type="ARBA" id="ARBA00044777"/>
    </source>
</evidence>
<feature type="compositionally biased region" description="Low complexity" evidence="2">
    <location>
        <begin position="1"/>
        <end position="17"/>
    </location>
</feature>
<evidence type="ECO:0000313" key="4">
    <source>
        <dbReference type="Proteomes" id="UP000239504"/>
    </source>
</evidence>
<feature type="region of interest" description="Disordered" evidence="2">
    <location>
        <begin position="1"/>
        <end position="22"/>
    </location>
</feature>
<accession>A0A2S7K272</accession>
<sequence>MAAPVNEAEPENGAENADAFDEPVRVTTTDEAIDALVVNIEGYEGPLDVLLDLARHQKVDIRKISMVALVDQYLQFVEAAKERNLELAADYLVMASWLAFLKSKMLLPAVEDDGDEPTADEMAARLAFQLQRLEAMRKAVDDLQALPQEGIDFFPRGAPEGVRVTHKPDWQADLLDLLKAYATQRIAAVDRDYHIEPPAVFSIEAARARLERILGSIPEWTELSTLTKTYEAQAPGVSVLASSFNAALEFAKAGRIHLRQVSHFEPIYIKARPEDAEEGGPVATDEGDGSQ</sequence>
<gene>
    <name evidence="3" type="ORF">CW354_17290</name>
</gene>
<keyword evidence="4" id="KW-1185">Reference proteome</keyword>
<dbReference type="AlphaFoldDB" id="A0A2S7K272"/>
<organism evidence="3 4">
    <name type="scientific">Hyphococcus luteus</name>
    <dbReference type="NCBI Taxonomy" id="2058213"/>
    <lineage>
        <taxon>Bacteria</taxon>
        <taxon>Pseudomonadati</taxon>
        <taxon>Pseudomonadota</taxon>
        <taxon>Alphaproteobacteria</taxon>
        <taxon>Parvularculales</taxon>
        <taxon>Parvularculaceae</taxon>
        <taxon>Hyphococcus</taxon>
    </lineage>
</organism>
<dbReference type="OrthoDB" id="9793741at2"/>
<dbReference type="Proteomes" id="UP000239504">
    <property type="component" value="Unassembled WGS sequence"/>
</dbReference>
<dbReference type="Gene3D" id="6.10.250.2410">
    <property type="match status" value="1"/>
</dbReference>
<dbReference type="EMBL" id="PJCH01000015">
    <property type="protein sequence ID" value="PQA86593.1"/>
    <property type="molecule type" value="Genomic_DNA"/>
</dbReference>
<evidence type="ECO:0000313" key="3">
    <source>
        <dbReference type="EMBL" id="PQA86593.1"/>
    </source>
</evidence>
<dbReference type="InterPro" id="IPR003768">
    <property type="entry name" value="ScpA"/>
</dbReference>
<dbReference type="Pfam" id="PF02616">
    <property type="entry name" value="SMC_ScpA"/>
    <property type="match status" value="1"/>
</dbReference>
<comment type="caution">
    <text evidence="3">The sequence shown here is derived from an EMBL/GenBank/DDBJ whole genome shotgun (WGS) entry which is preliminary data.</text>
</comment>
<proteinExistence type="predicted"/>
<name>A0A2S7K272_9PROT</name>
<reference evidence="3 4" key="1">
    <citation type="submission" date="2017-12" db="EMBL/GenBank/DDBJ databases">
        <authorList>
            <person name="Hurst M.R.H."/>
        </authorList>
    </citation>
    <scope>NUCLEOTIDE SEQUENCE [LARGE SCALE GENOMIC DNA]</scope>
    <source>
        <strain evidence="3 4">SY-3-19</strain>
    </source>
</reference>
<evidence type="ECO:0000256" key="2">
    <source>
        <dbReference type="SAM" id="MobiDB-lite"/>
    </source>
</evidence>